<reference evidence="1" key="2">
    <citation type="submission" date="2006-01" db="EMBL/GenBank/DDBJ databases">
        <authorList>
            <person name="Genoscope"/>
        </authorList>
    </citation>
    <scope>NUCLEOTIDE SEQUENCE</scope>
</reference>
<evidence type="ECO:0000313" key="2">
    <source>
        <dbReference type="EMBL" id="QII11063.1"/>
    </source>
</evidence>
<evidence type="ECO:0000313" key="1">
    <source>
        <dbReference type="EMBL" id="CAJ74032.1"/>
    </source>
</evidence>
<evidence type="ECO:0000313" key="3">
    <source>
        <dbReference type="Proteomes" id="UP000501926"/>
    </source>
</evidence>
<sequence>MSDIEWWIRYRFIHPTFKFFHKGSGMHLDQPHKGMKAARDVTSLSPADGGLRGWNCLCRKYCEGLGLSLHGPPLVIARVPACHCEGLFRSNQYTTRYFVT</sequence>
<protein>
    <submittedName>
        <fullName evidence="1">Uncharacterized protein</fullName>
    </submittedName>
</protein>
<reference evidence="1" key="1">
    <citation type="journal article" date="2006" name="Nature">
        <title>Deciphering the evolution and metabolism of an anammox bacterium from a community genome.</title>
        <authorList>
            <person name="Strous M."/>
            <person name="Pelletier E."/>
            <person name="Mangenot S."/>
            <person name="Rattei T."/>
            <person name="Lehner A."/>
            <person name="Taylor M.W."/>
            <person name="Horn M."/>
            <person name="Daims H."/>
            <person name="Bartol-Mavel D."/>
            <person name="Wincker P."/>
            <person name="Barbe V."/>
            <person name="Fonknechten N."/>
            <person name="Vallenet D."/>
            <person name="Segurens B."/>
            <person name="Schenowitz-Truong C."/>
            <person name="Medigue C."/>
            <person name="Collingro A."/>
            <person name="Snel B."/>
            <person name="Dutilh B.E."/>
            <person name="OpDenCamp H.J.M."/>
            <person name="vanDerDrift C."/>
            <person name="Cirpus I."/>
            <person name="vanDePas-Schoonen K.T."/>
            <person name="Harhangi H.R."/>
            <person name="vanNiftrik L."/>
            <person name="Schmid M."/>
            <person name="Keltjens J."/>
            <person name="vanDeVossenberg J."/>
            <person name="Kartal B."/>
            <person name="Meier H."/>
            <person name="Frishman D."/>
            <person name="Huynen M.A."/>
            <person name="Mewes H."/>
            <person name="Weissenbach J."/>
            <person name="Jetten M.S.M."/>
            <person name="Wagner M."/>
            <person name="LePaslier D."/>
        </authorList>
    </citation>
    <scope>NUCLEOTIDE SEQUENCE</scope>
</reference>
<accession>Q1Q1Z7</accession>
<organism evidence="1">
    <name type="scientific">Kuenenia stuttgartiensis</name>
    <dbReference type="NCBI Taxonomy" id="174633"/>
    <lineage>
        <taxon>Bacteria</taxon>
        <taxon>Pseudomonadati</taxon>
        <taxon>Planctomycetota</taxon>
        <taxon>Candidatus Brocadiia</taxon>
        <taxon>Candidatus Brocadiales</taxon>
        <taxon>Candidatus Brocadiaceae</taxon>
        <taxon>Candidatus Kuenenia</taxon>
    </lineage>
</organism>
<reference evidence="2 3" key="3">
    <citation type="submission" date="2020-02" db="EMBL/GenBank/DDBJ databases">
        <title>Newly sequenced genome of strain CSTR1 showed variability in Candidatus Kuenenia stuttgartiensis genomes.</title>
        <authorList>
            <person name="Ding C."/>
            <person name="Adrian L."/>
        </authorList>
    </citation>
    <scope>NUCLEOTIDE SEQUENCE [LARGE SCALE GENOMIC DNA]</scope>
    <source>
        <strain evidence="2 3">CSTR1</strain>
    </source>
</reference>
<dbReference type="EMBL" id="CT573071">
    <property type="protein sequence ID" value="CAJ74032.1"/>
    <property type="molecule type" value="Genomic_DNA"/>
</dbReference>
<dbReference type="AlphaFoldDB" id="Q1Q1Z7"/>
<gene>
    <name evidence="2" type="ORF">KsCSTR_16840</name>
    <name evidence="1" type="ORF">kuste3272</name>
</gene>
<dbReference type="Proteomes" id="UP000501926">
    <property type="component" value="Chromosome"/>
</dbReference>
<name>Q1Q1Z7_KUEST</name>
<proteinExistence type="predicted"/>
<dbReference type="EMBL" id="CP049055">
    <property type="protein sequence ID" value="QII11063.1"/>
    <property type="molecule type" value="Genomic_DNA"/>
</dbReference>